<proteinExistence type="predicted"/>
<gene>
    <name evidence="1" type="ORF">HUJ06_029566</name>
</gene>
<keyword evidence="2" id="KW-1185">Reference proteome</keyword>
<name>A0A822YEZ9_NELNU</name>
<dbReference type="AlphaFoldDB" id="A0A822YEZ9"/>
<sequence length="22" mass="2538">MHSIVSYWIKLKLDGGNTKLYA</sequence>
<evidence type="ECO:0000313" key="2">
    <source>
        <dbReference type="Proteomes" id="UP000607653"/>
    </source>
</evidence>
<reference evidence="1 2" key="1">
    <citation type="journal article" date="2020" name="Mol. Biol. Evol.">
        <title>Distinct Expression and Methylation Patterns for Genes with Different Fates following a Single Whole-Genome Duplication in Flowering Plants.</title>
        <authorList>
            <person name="Shi T."/>
            <person name="Rahmani R.S."/>
            <person name="Gugger P.F."/>
            <person name="Wang M."/>
            <person name="Li H."/>
            <person name="Zhang Y."/>
            <person name="Li Z."/>
            <person name="Wang Q."/>
            <person name="Van de Peer Y."/>
            <person name="Marchal K."/>
            <person name="Chen J."/>
        </authorList>
    </citation>
    <scope>NUCLEOTIDE SEQUENCE [LARGE SCALE GENOMIC DNA]</scope>
    <source>
        <tissue evidence="1">Leaf</tissue>
    </source>
</reference>
<dbReference type="Proteomes" id="UP000607653">
    <property type="component" value="Unassembled WGS sequence"/>
</dbReference>
<comment type="caution">
    <text evidence="1">The sequence shown here is derived from an EMBL/GenBank/DDBJ whole genome shotgun (WGS) entry which is preliminary data.</text>
</comment>
<organism evidence="1 2">
    <name type="scientific">Nelumbo nucifera</name>
    <name type="common">Sacred lotus</name>
    <dbReference type="NCBI Taxonomy" id="4432"/>
    <lineage>
        <taxon>Eukaryota</taxon>
        <taxon>Viridiplantae</taxon>
        <taxon>Streptophyta</taxon>
        <taxon>Embryophyta</taxon>
        <taxon>Tracheophyta</taxon>
        <taxon>Spermatophyta</taxon>
        <taxon>Magnoliopsida</taxon>
        <taxon>Proteales</taxon>
        <taxon>Nelumbonaceae</taxon>
        <taxon>Nelumbo</taxon>
    </lineage>
</organism>
<dbReference type="EMBL" id="DUZY01000002">
    <property type="protein sequence ID" value="DAD28098.1"/>
    <property type="molecule type" value="Genomic_DNA"/>
</dbReference>
<protein>
    <submittedName>
        <fullName evidence="1">Uncharacterized protein</fullName>
    </submittedName>
</protein>
<accession>A0A822YEZ9</accession>
<evidence type="ECO:0000313" key="1">
    <source>
        <dbReference type="EMBL" id="DAD28098.1"/>
    </source>
</evidence>